<dbReference type="SMART" id="SM00388">
    <property type="entry name" value="HisKA"/>
    <property type="match status" value="1"/>
</dbReference>
<keyword evidence="9" id="KW-0902">Two-component regulatory system</keyword>
<dbReference type="SUPFAM" id="SSF158472">
    <property type="entry name" value="HAMP domain-like"/>
    <property type="match status" value="1"/>
</dbReference>
<feature type="domain" description="Histidine kinase" evidence="12">
    <location>
        <begin position="265"/>
        <end position="473"/>
    </location>
</feature>
<dbReference type="SUPFAM" id="SSF55874">
    <property type="entry name" value="ATPase domain of HSP90 chaperone/DNA topoisomerase II/histidine kinase"/>
    <property type="match status" value="1"/>
</dbReference>
<dbReference type="Gene3D" id="1.10.287.130">
    <property type="match status" value="1"/>
</dbReference>
<dbReference type="SMART" id="SM00304">
    <property type="entry name" value="HAMP"/>
    <property type="match status" value="1"/>
</dbReference>
<dbReference type="CDD" id="cd00082">
    <property type="entry name" value="HisKA"/>
    <property type="match status" value="1"/>
</dbReference>
<comment type="catalytic activity">
    <reaction evidence="1">
        <text>ATP + protein L-histidine = ADP + protein N-phospho-L-histidine.</text>
        <dbReference type="EC" id="2.7.13.3"/>
    </reaction>
</comment>
<dbReference type="Pfam" id="PF02518">
    <property type="entry name" value="HATPase_c"/>
    <property type="match status" value="1"/>
</dbReference>
<evidence type="ECO:0000256" key="7">
    <source>
        <dbReference type="ARBA" id="ARBA00022777"/>
    </source>
</evidence>
<keyword evidence="5" id="KW-0808">Transferase</keyword>
<dbReference type="PRINTS" id="PR00344">
    <property type="entry name" value="BCTRLSENSOR"/>
</dbReference>
<evidence type="ECO:0000256" key="3">
    <source>
        <dbReference type="ARBA" id="ARBA00012438"/>
    </source>
</evidence>
<dbReference type="EC" id="2.7.13.3" evidence="3"/>
<evidence type="ECO:0000259" key="12">
    <source>
        <dbReference type="PROSITE" id="PS50109"/>
    </source>
</evidence>
<proteinExistence type="predicted"/>
<evidence type="ECO:0000256" key="5">
    <source>
        <dbReference type="ARBA" id="ARBA00022679"/>
    </source>
</evidence>
<dbReference type="InterPro" id="IPR036890">
    <property type="entry name" value="HATPase_C_sf"/>
</dbReference>
<dbReference type="Pfam" id="PF00672">
    <property type="entry name" value="HAMP"/>
    <property type="match status" value="1"/>
</dbReference>
<evidence type="ECO:0000313" key="14">
    <source>
        <dbReference type="EMBL" id="MBD2199360.1"/>
    </source>
</evidence>
<evidence type="ECO:0000256" key="1">
    <source>
        <dbReference type="ARBA" id="ARBA00000085"/>
    </source>
</evidence>
<evidence type="ECO:0000256" key="9">
    <source>
        <dbReference type="ARBA" id="ARBA00023012"/>
    </source>
</evidence>
<evidence type="ECO:0000256" key="4">
    <source>
        <dbReference type="ARBA" id="ARBA00022553"/>
    </source>
</evidence>
<dbReference type="InterPro" id="IPR004358">
    <property type="entry name" value="Sig_transdc_His_kin-like_C"/>
</dbReference>
<dbReference type="PANTHER" id="PTHR45436">
    <property type="entry name" value="SENSOR HISTIDINE KINASE YKOH"/>
    <property type="match status" value="1"/>
</dbReference>
<dbReference type="Pfam" id="PF00512">
    <property type="entry name" value="HisKA"/>
    <property type="match status" value="1"/>
</dbReference>
<dbReference type="InterPro" id="IPR003594">
    <property type="entry name" value="HATPase_dom"/>
</dbReference>
<dbReference type="CDD" id="cd06225">
    <property type="entry name" value="HAMP"/>
    <property type="match status" value="1"/>
</dbReference>
<dbReference type="Gene3D" id="6.10.340.10">
    <property type="match status" value="1"/>
</dbReference>
<evidence type="ECO:0000313" key="15">
    <source>
        <dbReference type="Proteomes" id="UP000658514"/>
    </source>
</evidence>
<evidence type="ECO:0000256" key="10">
    <source>
        <dbReference type="ARBA" id="ARBA00023136"/>
    </source>
</evidence>
<keyword evidence="7 14" id="KW-0418">Kinase</keyword>
<accession>A0ABR8AJE2</accession>
<dbReference type="InterPro" id="IPR003661">
    <property type="entry name" value="HisK_dim/P_dom"/>
</dbReference>
<comment type="subcellular location">
    <subcellularLocation>
        <location evidence="2">Membrane</location>
    </subcellularLocation>
</comment>
<keyword evidence="8 11" id="KW-1133">Transmembrane helix</keyword>
<keyword evidence="6 11" id="KW-0812">Transmembrane</keyword>
<comment type="caution">
    <text evidence="14">The sequence shown here is derived from an EMBL/GenBank/DDBJ whole genome shotgun (WGS) entry which is preliminary data.</text>
</comment>
<protein>
    <recommendedName>
        <fullName evidence="3">histidine kinase</fullName>
        <ecNumber evidence="3">2.7.13.3</ecNumber>
    </recommendedName>
</protein>
<dbReference type="Proteomes" id="UP000658514">
    <property type="component" value="Unassembled WGS sequence"/>
</dbReference>
<dbReference type="EMBL" id="JACJQH010000057">
    <property type="protein sequence ID" value="MBD2199360.1"/>
    <property type="molecule type" value="Genomic_DNA"/>
</dbReference>
<dbReference type="PROSITE" id="PS50885">
    <property type="entry name" value="HAMP"/>
    <property type="match status" value="1"/>
</dbReference>
<dbReference type="SMART" id="SM00387">
    <property type="entry name" value="HATPase_c"/>
    <property type="match status" value="1"/>
</dbReference>
<evidence type="ECO:0000256" key="6">
    <source>
        <dbReference type="ARBA" id="ARBA00022692"/>
    </source>
</evidence>
<reference evidence="14 15" key="1">
    <citation type="journal article" date="2020" name="ISME J.">
        <title>Comparative genomics reveals insights into cyanobacterial evolution and habitat adaptation.</title>
        <authorList>
            <person name="Chen M.Y."/>
            <person name="Teng W.K."/>
            <person name="Zhao L."/>
            <person name="Hu C.X."/>
            <person name="Zhou Y.K."/>
            <person name="Han B.P."/>
            <person name="Song L.R."/>
            <person name="Shu W.S."/>
        </authorList>
    </citation>
    <scope>NUCLEOTIDE SEQUENCE [LARGE SCALE GENOMIC DNA]</scope>
    <source>
        <strain evidence="14 15">FACHB-288</strain>
    </source>
</reference>
<dbReference type="InterPro" id="IPR005467">
    <property type="entry name" value="His_kinase_dom"/>
</dbReference>
<dbReference type="Gene3D" id="3.30.565.10">
    <property type="entry name" value="Histidine kinase-like ATPase, C-terminal domain"/>
    <property type="match status" value="1"/>
</dbReference>
<evidence type="ECO:0000259" key="13">
    <source>
        <dbReference type="PROSITE" id="PS50885"/>
    </source>
</evidence>
<sequence length="492" mass="55469">MKQHNSSSLLYRILFSLRTHIVIGYVLLMGFSSVVGTFIIDQILFFHVQERIKKSLVQEMQEFRMLAYGANPETSQPFGDDIISLFKVFLKSNIPDDDEFLVALLNGQIYSSSPLALPEWFKSDSQILKTLSQIKIAEKGEFSTADGEVIYLAQPIITDKNHGVFVVLHATAGERDEVSNAVKLIIQVMFVVTVAFSFLAWVVASKVLKPLNLLTQTTQSIRETDLTQRIPVKGAEEIAQLTITFNEMLERLETAFSSQRDFINDASHELRTPITIIRGHLELLGDDPQERQETIELVLDELDRMNRFVEDLLLLAKSEQPDFLNLEVVEINSLTLELYAKAKALAPRQWRLDAIARGKIRADRQRLTQAIMNLAENATHHTKEGDAIGLGSDIRNNQLRLWVRDTGEGIPLSDQERIFQRFARGLIKHRRSNGAGLGLSIVQAIAEAHSGRIELFSRPHGGSTFTIVIPLKPIPKSSNRGNKNLLFHRPES</sequence>
<dbReference type="InterPro" id="IPR036097">
    <property type="entry name" value="HisK_dim/P_sf"/>
</dbReference>
<dbReference type="InterPro" id="IPR003660">
    <property type="entry name" value="HAMP_dom"/>
</dbReference>
<organism evidence="14 15">
    <name type="scientific">Calothrix parietina FACHB-288</name>
    <dbReference type="NCBI Taxonomy" id="2692896"/>
    <lineage>
        <taxon>Bacteria</taxon>
        <taxon>Bacillati</taxon>
        <taxon>Cyanobacteriota</taxon>
        <taxon>Cyanophyceae</taxon>
        <taxon>Nostocales</taxon>
        <taxon>Calotrichaceae</taxon>
        <taxon>Calothrix</taxon>
    </lineage>
</organism>
<dbReference type="SUPFAM" id="SSF47384">
    <property type="entry name" value="Homodimeric domain of signal transducing histidine kinase"/>
    <property type="match status" value="1"/>
</dbReference>
<evidence type="ECO:0000256" key="8">
    <source>
        <dbReference type="ARBA" id="ARBA00022989"/>
    </source>
</evidence>
<feature type="domain" description="HAMP" evidence="13">
    <location>
        <begin position="205"/>
        <end position="257"/>
    </location>
</feature>
<keyword evidence="10 11" id="KW-0472">Membrane</keyword>
<dbReference type="PROSITE" id="PS50109">
    <property type="entry name" value="HIS_KIN"/>
    <property type="match status" value="1"/>
</dbReference>
<keyword evidence="4" id="KW-0597">Phosphoprotein</keyword>
<dbReference type="InterPro" id="IPR050428">
    <property type="entry name" value="TCS_sensor_his_kinase"/>
</dbReference>
<evidence type="ECO:0000256" key="2">
    <source>
        <dbReference type="ARBA" id="ARBA00004370"/>
    </source>
</evidence>
<evidence type="ECO:0000256" key="11">
    <source>
        <dbReference type="SAM" id="Phobius"/>
    </source>
</evidence>
<dbReference type="RefSeq" id="WP_190550987.1">
    <property type="nucleotide sequence ID" value="NZ_CAWPNO010000092.1"/>
</dbReference>
<name>A0ABR8AJE2_9CYAN</name>
<gene>
    <name evidence="14" type="ORF">H6G24_28415</name>
</gene>
<keyword evidence="15" id="KW-1185">Reference proteome</keyword>
<dbReference type="PANTHER" id="PTHR45436:SF5">
    <property type="entry name" value="SENSOR HISTIDINE KINASE TRCS"/>
    <property type="match status" value="1"/>
</dbReference>
<feature type="transmembrane region" description="Helical" evidence="11">
    <location>
        <begin position="20"/>
        <end position="46"/>
    </location>
</feature>
<dbReference type="GO" id="GO:0016301">
    <property type="term" value="F:kinase activity"/>
    <property type="evidence" value="ECO:0007669"/>
    <property type="project" value="UniProtKB-KW"/>
</dbReference>